<dbReference type="Pfam" id="PF16827">
    <property type="entry name" value="zf-HC3"/>
    <property type="match status" value="1"/>
</dbReference>
<proteinExistence type="predicted"/>
<dbReference type="AlphaFoldDB" id="A0A221W2S9"/>
<dbReference type="KEGG" id="ahg:AHOG_12210"/>
<dbReference type="EMBL" id="CP022521">
    <property type="protein sequence ID" value="ASO20085.1"/>
    <property type="molecule type" value="Genomic_DNA"/>
</dbReference>
<keyword evidence="2" id="KW-1185">Reference proteome</keyword>
<dbReference type="OrthoDB" id="5194387at2"/>
<reference evidence="1 2" key="1">
    <citation type="submission" date="2017-07" db="EMBL/GenBank/DDBJ databases">
        <title>Complete genome sequence of Actinoalloteichus hoggarensis DSM 45943, type strain of Actinoalloteichus hoggarensis.</title>
        <authorList>
            <person name="Ruckert C."/>
            <person name="Nouioui I."/>
            <person name="Willmese J."/>
            <person name="van Wezel G."/>
            <person name="Klenk H.-P."/>
            <person name="Kalinowski J."/>
            <person name="Zotchev S.B."/>
        </authorList>
    </citation>
    <scope>NUCLEOTIDE SEQUENCE [LARGE SCALE GENOMIC DNA]</scope>
    <source>
        <strain evidence="1 2">DSM 45943</strain>
    </source>
</reference>
<dbReference type="RefSeq" id="WP_093941474.1">
    <property type="nucleotide sequence ID" value="NZ_CP022521.1"/>
</dbReference>
<evidence type="ECO:0000313" key="1">
    <source>
        <dbReference type="EMBL" id="ASO20085.1"/>
    </source>
</evidence>
<dbReference type="Gene3D" id="2.30.30.990">
    <property type="entry name" value="Malonyl-[acyl-carrier protein] O-methyltransferase, zinc-finger motif"/>
    <property type="match status" value="1"/>
</dbReference>
<protein>
    <submittedName>
        <fullName evidence="1">Uncharacterized protein</fullName>
    </submittedName>
</protein>
<sequence length="70" mass="7847">MSVYHWQPASRQRHVLPGPRGTYGLEDKATALCGELVEVANTEAPARFWASCEKCWEAAKQVDMSATRPR</sequence>
<dbReference type="InterPro" id="IPR031795">
    <property type="entry name" value="Zf-HC3"/>
</dbReference>
<evidence type="ECO:0000313" key="2">
    <source>
        <dbReference type="Proteomes" id="UP000204221"/>
    </source>
</evidence>
<dbReference type="Proteomes" id="UP000204221">
    <property type="component" value="Chromosome"/>
</dbReference>
<gene>
    <name evidence="1" type="ORF">AHOG_12210</name>
</gene>
<accession>A0A221W2S9</accession>
<name>A0A221W2S9_9PSEU</name>
<organism evidence="1 2">
    <name type="scientific">Actinoalloteichus hoggarensis</name>
    <dbReference type="NCBI Taxonomy" id="1470176"/>
    <lineage>
        <taxon>Bacteria</taxon>
        <taxon>Bacillati</taxon>
        <taxon>Actinomycetota</taxon>
        <taxon>Actinomycetes</taxon>
        <taxon>Pseudonocardiales</taxon>
        <taxon>Pseudonocardiaceae</taxon>
        <taxon>Actinoalloteichus</taxon>
    </lineage>
</organism>